<accession>A0A6M3YND7</accession>
<gene>
    <name evidence="1" type="ORF">vBAcoSR7M_35</name>
</gene>
<dbReference type="EMBL" id="MT345684">
    <property type="protein sequence ID" value="QJI53357.1"/>
    <property type="molecule type" value="Genomic_DNA"/>
</dbReference>
<reference evidence="2" key="1">
    <citation type="submission" date="2020-04" db="EMBL/GenBank/DDBJ databases">
        <authorList>
            <person name="Ma R."/>
            <person name="Lai J."/>
            <person name="Yang Y."/>
            <person name="Jiao N."/>
            <person name="Zhang R."/>
        </authorList>
    </citation>
    <scope>NUCLEOTIDE SEQUENCE [LARGE SCALE GENOMIC DNA]</scope>
</reference>
<evidence type="ECO:0000313" key="1">
    <source>
        <dbReference type="EMBL" id="QJI53357.1"/>
    </source>
</evidence>
<protein>
    <submittedName>
        <fullName evidence="1">Uncharacterized protein</fullName>
    </submittedName>
</protein>
<organism evidence="1 2">
    <name type="scientific">Alteromonas phage vB_AcoS-R7M</name>
    <dbReference type="NCBI Taxonomy" id="2729541"/>
    <lineage>
        <taxon>Viruses</taxon>
        <taxon>Duplodnaviria</taxon>
        <taxon>Heunggongvirae</taxon>
        <taxon>Uroviricota</taxon>
        <taxon>Caudoviricetes</taxon>
        <taxon>Queuovirinae</taxon>
        <taxon>Amoyvirus</taxon>
        <taxon>Amoyvirus R7M</taxon>
    </lineage>
</organism>
<keyword evidence="2" id="KW-1185">Reference proteome</keyword>
<sequence>MEQVEKTLGRKPAQLQELYDAEVEELQYLWSYYIDILSSCSDGKLNYTELKAWSEVTGICAEPWEIDVIRTLNRINIKVMQDGRVSKSPDKD</sequence>
<name>A0A6M3YND7_9CAUD</name>
<dbReference type="InterPro" id="IPR056919">
    <property type="entry name" value="Phage_TAC_18"/>
</dbReference>
<dbReference type="Pfam" id="PF23812">
    <property type="entry name" value="Phage_TAC_18"/>
    <property type="match status" value="1"/>
</dbReference>
<evidence type="ECO:0000313" key="2">
    <source>
        <dbReference type="Proteomes" id="UP000503037"/>
    </source>
</evidence>
<dbReference type="Proteomes" id="UP000503037">
    <property type="component" value="Segment"/>
</dbReference>
<proteinExistence type="predicted"/>